<accession>A0AAE3YQ07</accession>
<evidence type="ECO:0000313" key="3">
    <source>
        <dbReference type="Proteomes" id="UP001183643"/>
    </source>
</evidence>
<dbReference type="Proteomes" id="UP001183643">
    <property type="component" value="Unassembled WGS sequence"/>
</dbReference>
<dbReference type="AlphaFoldDB" id="A0AAE3YQ07"/>
<gene>
    <name evidence="2" type="ORF">J2S41_002469</name>
</gene>
<sequence>MQRVRRAAPSAMVTSPITNTEPAGHSTAWRPGRPVAVARPVMAGDSAVHQVVRSSRSAERRDSPAPRWERTPARTACAPGHRLPQRAGGVGR</sequence>
<dbReference type="RefSeq" id="WP_310366960.1">
    <property type="nucleotide sequence ID" value="NZ_JAVDYB010000001.1"/>
</dbReference>
<dbReference type="EMBL" id="JAVDYB010000001">
    <property type="protein sequence ID" value="MDR7275691.1"/>
    <property type="molecule type" value="Genomic_DNA"/>
</dbReference>
<comment type="caution">
    <text evidence="2">The sequence shown here is derived from an EMBL/GenBank/DDBJ whole genome shotgun (WGS) entry which is preliminary data.</text>
</comment>
<feature type="compositionally biased region" description="Polar residues" evidence="1">
    <location>
        <begin position="12"/>
        <end position="21"/>
    </location>
</feature>
<protein>
    <submittedName>
        <fullName evidence="2">Uncharacterized protein</fullName>
    </submittedName>
</protein>
<name>A0AAE3YQ07_9ACTN</name>
<feature type="region of interest" description="Disordered" evidence="1">
    <location>
        <begin position="46"/>
        <end position="92"/>
    </location>
</feature>
<proteinExistence type="predicted"/>
<evidence type="ECO:0000256" key="1">
    <source>
        <dbReference type="SAM" id="MobiDB-lite"/>
    </source>
</evidence>
<reference evidence="2" key="1">
    <citation type="submission" date="2023-07" db="EMBL/GenBank/DDBJ databases">
        <title>Sequencing the genomes of 1000 actinobacteria strains.</title>
        <authorList>
            <person name="Klenk H.-P."/>
        </authorList>
    </citation>
    <scope>NUCLEOTIDE SEQUENCE</scope>
    <source>
        <strain evidence="2">DSM 44707</strain>
    </source>
</reference>
<feature type="region of interest" description="Disordered" evidence="1">
    <location>
        <begin position="1"/>
        <end position="31"/>
    </location>
</feature>
<feature type="compositionally biased region" description="Basic and acidic residues" evidence="1">
    <location>
        <begin position="56"/>
        <end position="72"/>
    </location>
</feature>
<organism evidence="2 3">
    <name type="scientific">Catenuloplanes atrovinosus</name>
    <dbReference type="NCBI Taxonomy" id="137266"/>
    <lineage>
        <taxon>Bacteria</taxon>
        <taxon>Bacillati</taxon>
        <taxon>Actinomycetota</taxon>
        <taxon>Actinomycetes</taxon>
        <taxon>Micromonosporales</taxon>
        <taxon>Micromonosporaceae</taxon>
        <taxon>Catenuloplanes</taxon>
    </lineage>
</organism>
<keyword evidence="3" id="KW-1185">Reference proteome</keyword>
<evidence type="ECO:0000313" key="2">
    <source>
        <dbReference type="EMBL" id="MDR7275691.1"/>
    </source>
</evidence>